<sequence>MNPLKLNTTSVGLAVTPTVVSTLFSHYLNRNPLKQKPTAHLSYDEGLHLVRSFLEFASQHTVEELQAFTAQWVPHPQWVKVEDADIPEEHVDKSAGLIEAQLGPAGVHAVGGRKWWQWRKPQSPLKAEWIEMRSDYHERKKNDGKTKRVMLYVHGGAYFFGSVDEHRYQMQRHARKLKARVFAPRYRLAPQFPFPCGLQDCLAAYLYLLTVQDPSTIVLAGDSAGGGMVLSMMVILRDQGIPLPAGAVLISPWVDLSHSFPSVSGDNPFDYIPSSGFHHRPSRAWPPPNEDDMAMMREQAIKARAGKEKNATKLNTLEKKQAAPIALTNSGEDGAAVNGASGSKAPDLADPNPRKTALQLQVTIDGKLTVVKDQIQMYTTNALLSHPMVSPVMQPTLGGLPPLLIMVGGGEVLRDEQIYLAHKCANPSKYAPPGLDEAGLAQVDKYRPTDVQLQVWDDLCHVAPTLSFTRPAKYMYRAVAQFGAWALARAQHSEIEILDDDDISVISSSASESDKPEEGENPENAPQLVGKAGMPLPPFKKHMIRQRITRHGVVHDLVPESELPGCTIKQEEVGVVRPTPVQRWLKTKATFDKKFSSTKAKVHKAIIKDMASGFVDFGDGENPPPTALAGRRKATDELVDRKKHKSLGLALWSLWGSKHDEMTMEREKKADSGAKTSMTTEGSGEGARFFQDVEQQDRAPIERRGSKRRVVVDEHQTSQATDSQVTDSQTEVDETAVEALIEKRREQEKQNDHLSPDYVPGTGVAGKRPFLDGIALPFSLGKKDAETASMMTLMSGGDSRPISPMPPIDRDHDSHEVHDSQATEVSPEPTPGEEAKRPQLDNFVTAAEDLPMSKDKGKGKEIANGNVEQTA</sequence>
<accession>A0A9P6I5M3</accession>
<dbReference type="OrthoDB" id="2336090at2759"/>
<name>A0A9P6I5M3_9PEZI</name>
<feature type="domain" description="Alpha/beta hydrolase fold-3" evidence="3">
    <location>
        <begin position="150"/>
        <end position="263"/>
    </location>
</feature>
<reference evidence="4" key="1">
    <citation type="submission" date="2020-03" db="EMBL/GenBank/DDBJ databases">
        <authorList>
            <person name="He L."/>
        </authorList>
    </citation>
    <scope>NUCLEOTIDE SEQUENCE</scope>
    <source>
        <strain evidence="4">CkLH20</strain>
    </source>
</reference>
<dbReference type="InterPro" id="IPR050300">
    <property type="entry name" value="GDXG_lipolytic_enzyme"/>
</dbReference>
<feature type="region of interest" description="Disordered" evidence="2">
    <location>
        <begin position="789"/>
        <end position="871"/>
    </location>
</feature>
<gene>
    <name evidence="4" type="ORF">CkaCkLH20_06203</name>
</gene>
<feature type="region of interest" description="Disordered" evidence="2">
    <location>
        <begin position="745"/>
        <end position="764"/>
    </location>
</feature>
<feature type="compositionally biased region" description="Basic and acidic residues" evidence="2">
    <location>
        <begin position="808"/>
        <end position="821"/>
    </location>
</feature>
<evidence type="ECO:0000313" key="4">
    <source>
        <dbReference type="EMBL" id="KAF9876260.1"/>
    </source>
</evidence>
<dbReference type="GO" id="GO:0016787">
    <property type="term" value="F:hydrolase activity"/>
    <property type="evidence" value="ECO:0007669"/>
    <property type="project" value="UniProtKB-KW"/>
</dbReference>
<dbReference type="Pfam" id="PF07859">
    <property type="entry name" value="Abhydrolase_3"/>
    <property type="match status" value="2"/>
</dbReference>
<comment type="caution">
    <text evidence="4">The sequence shown here is derived from an EMBL/GenBank/DDBJ whole genome shotgun (WGS) entry which is preliminary data.</text>
</comment>
<organism evidence="4 5">
    <name type="scientific">Colletotrichum karsti</name>
    <dbReference type="NCBI Taxonomy" id="1095194"/>
    <lineage>
        <taxon>Eukaryota</taxon>
        <taxon>Fungi</taxon>
        <taxon>Dikarya</taxon>
        <taxon>Ascomycota</taxon>
        <taxon>Pezizomycotina</taxon>
        <taxon>Sordariomycetes</taxon>
        <taxon>Hypocreomycetidae</taxon>
        <taxon>Glomerellales</taxon>
        <taxon>Glomerellaceae</taxon>
        <taxon>Colletotrichum</taxon>
        <taxon>Colletotrichum boninense species complex</taxon>
    </lineage>
</organism>
<feature type="compositionally biased region" description="Basic and acidic residues" evidence="2">
    <location>
        <begin position="695"/>
        <end position="716"/>
    </location>
</feature>
<dbReference type="PANTHER" id="PTHR48081">
    <property type="entry name" value="AB HYDROLASE SUPERFAMILY PROTEIN C4A8.06C"/>
    <property type="match status" value="1"/>
</dbReference>
<keyword evidence="1" id="KW-0378">Hydrolase</keyword>
<feature type="compositionally biased region" description="Basic and acidic residues" evidence="2">
    <location>
        <begin position="851"/>
        <end position="861"/>
    </location>
</feature>
<feature type="region of interest" description="Disordered" evidence="2">
    <location>
        <begin position="509"/>
        <end position="529"/>
    </location>
</feature>
<evidence type="ECO:0000256" key="1">
    <source>
        <dbReference type="ARBA" id="ARBA00022801"/>
    </source>
</evidence>
<evidence type="ECO:0000256" key="2">
    <source>
        <dbReference type="SAM" id="MobiDB-lite"/>
    </source>
</evidence>
<feature type="region of interest" description="Disordered" evidence="2">
    <location>
        <begin position="327"/>
        <end position="353"/>
    </location>
</feature>
<feature type="compositionally biased region" description="Basic and acidic residues" evidence="2">
    <location>
        <begin position="662"/>
        <end position="672"/>
    </location>
</feature>
<dbReference type="Proteomes" id="UP000781932">
    <property type="component" value="Unassembled WGS sequence"/>
</dbReference>
<feature type="domain" description="Alpha/beta hydrolase fold-3" evidence="3">
    <location>
        <begin position="374"/>
        <end position="425"/>
    </location>
</feature>
<feature type="region of interest" description="Disordered" evidence="2">
    <location>
        <begin position="662"/>
        <end position="733"/>
    </location>
</feature>
<feature type="compositionally biased region" description="Polar residues" evidence="2">
    <location>
        <begin position="717"/>
        <end position="729"/>
    </location>
</feature>
<dbReference type="PANTHER" id="PTHR48081:SF19">
    <property type="entry name" value="AB HYDROLASE SUPERFAMILY PROTEIN C4A8.06C"/>
    <property type="match status" value="1"/>
</dbReference>
<reference evidence="4" key="2">
    <citation type="submission" date="2020-11" db="EMBL/GenBank/DDBJ databases">
        <title>Whole genome sequencing of Colletotrichum sp.</title>
        <authorList>
            <person name="Li H."/>
        </authorList>
    </citation>
    <scope>NUCLEOTIDE SEQUENCE</scope>
    <source>
        <strain evidence="4">CkLH20</strain>
    </source>
</reference>
<dbReference type="InterPro" id="IPR013094">
    <property type="entry name" value="AB_hydrolase_3"/>
</dbReference>
<evidence type="ECO:0000313" key="5">
    <source>
        <dbReference type="Proteomes" id="UP000781932"/>
    </source>
</evidence>
<dbReference type="SUPFAM" id="SSF53474">
    <property type="entry name" value="alpha/beta-Hydrolases"/>
    <property type="match status" value="1"/>
</dbReference>
<keyword evidence="5" id="KW-1185">Reference proteome</keyword>
<dbReference type="GeneID" id="62161994"/>
<protein>
    <submittedName>
        <fullName evidence="4">Lipase esterase family protein</fullName>
    </submittedName>
</protein>
<dbReference type="RefSeq" id="XP_038745721.1">
    <property type="nucleotide sequence ID" value="XM_038888920.1"/>
</dbReference>
<dbReference type="InterPro" id="IPR029058">
    <property type="entry name" value="AB_hydrolase_fold"/>
</dbReference>
<proteinExistence type="predicted"/>
<evidence type="ECO:0000259" key="3">
    <source>
        <dbReference type="Pfam" id="PF07859"/>
    </source>
</evidence>
<dbReference type="Gene3D" id="3.40.50.1820">
    <property type="entry name" value="alpha/beta hydrolase"/>
    <property type="match status" value="1"/>
</dbReference>
<feature type="compositionally biased region" description="Basic and acidic residues" evidence="2">
    <location>
        <begin position="745"/>
        <end position="755"/>
    </location>
</feature>
<dbReference type="AlphaFoldDB" id="A0A9P6I5M3"/>
<dbReference type="EMBL" id="JAATWM020000018">
    <property type="protein sequence ID" value="KAF9876260.1"/>
    <property type="molecule type" value="Genomic_DNA"/>
</dbReference>